<dbReference type="InterPro" id="IPR000743">
    <property type="entry name" value="Glyco_hydro_28"/>
</dbReference>
<dbReference type="Proteomes" id="UP001166021">
    <property type="component" value="Unassembled WGS sequence"/>
</dbReference>
<accession>A0ABR7UZ07</accession>
<evidence type="ECO:0000313" key="6">
    <source>
        <dbReference type="Proteomes" id="UP001166021"/>
    </source>
</evidence>
<dbReference type="EMBL" id="JABTCF010000004">
    <property type="protein sequence ID" value="MBD0777834.1"/>
    <property type="molecule type" value="Genomic_DNA"/>
</dbReference>
<organism evidence="5 6">
    <name type="scientific">Maribacter aquimaris</name>
    <dbReference type="NCBI Taxonomy" id="2737171"/>
    <lineage>
        <taxon>Bacteria</taxon>
        <taxon>Pseudomonadati</taxon>
        <taxon>Bacteroidota</taxon>
        <taxon>Flavobacteriia</taxon>
        <taxon>Flavobacteriales</taxon>
        <taxon>Flavobacteriaceae</taxon>
        <taxon>Maribacter</taxon>
    </lineage>
</organism>
<comment type="similarity">
    <text evidence="1 4">Belongs to the glycosyl hydrolase 28 family.</text>
</comment>
<dbReference type="InterPro" id="IPR006626">
    <property type="entry name" value="PbH1"/>
</dbReference>
<protein>
    <submittedName>
        <fullName evidence="5">Glycoside hydrolase family 28 protein</fullName>
    </submittedName>
</protein>
<evidence type="ECO:0000313" key="5">
    <source>
        <dbReference type="EMBL" id="MBD0777834.1"/>
    </source>
</evidence>
<dbReference type="RefSeq" id="WP_188243345.1">
    <property type="nucleotide sequence ID" value="NZ_JABTCF010000004.1"/>
</dbReference>
<dbReference type="SUPFAM" id="SSF51126">
    <property type="entry name" value="Pectin lyase-like"/>
    <property type="match status" value="1"/>
</dbReference>
<gene>
    <name evidence="5" type="ORF">HPE56_08515</name>
</gene>
<dbReference type="InterPro" id="IPR011050">
    <property type="entry name" value="Pectin_lyase_fold/virulence"/>
</dbReference>
<evidence type="ECO:0000256" key="3">
    <source>
        <dbReference type="ARBA" id="ARBA00023295"/>
    </source>
</evidence>
<dbReference type="PANTHER" id="PTHR31339:SF9">
    <property type="entry name" value="PLASMIN AND FIBRONECTIN-BINDING PROTEIN A"/>
    <property type="match status" value="1"/>
</dbReference>
<dbReference type="InterPro" id="IPR051801">
    <property type="entry name" value="GH28_Enzymes"/>
</dbReference>
<keyword evidence="3 4" id="KW-0326">Glycosidase</keyword>
<keyword evidence="2 4" id="KW-0378">Hydrolase</keyword>
<evidence type="ECO:0000256" key="2">
    <source>
        <dbReference type="ARBA" id="ARBA00022801"/>
    </source>
</evidence>
<name>A0ABR7UZ07_9FLAO</name>
<comment type="caution">
    <text evidence="5">The sequence shown here is derived from an EMBL/GenBank/DDBJ whole genome shotgun (WGS) entry which is preliminary data.</text>
</comment>
<evidence type="ECO:0000256" key="1">
    <source>
        <dbReference type="ARBA" id="ARBA00008834"/>
    </source>
</evidence>
<reference evidence="5" key="1">
    <citation type="submission" date="2020-05" db="EMBL/GenBank/DDBJ databases">
        <title>The draft genome sequence of Maribacter sp. ANRC-HE7.</title>
        <authorList>
            <person name="Mu L."/>
        </authorList>
    </citation>
    <scope>NUCLEOTIDE SEQUENCE</scope>
    <source>
        <strain evidence="5">ANRC-HE7</strain>
    </source>
</reference>
<dbReference type="Pfam" id="PF00295">
    <property type="entry name" value="Glyco_hydro_28"/>
    <property type="match status" value="1"/>
</dbReference>
<keyword evidence="6" id="KW-1185">Reference proteome</keyword>
<dbReference type="PANTHER" id="PTHR31339">
    <property type="entry name" value="PECTIN LYASE-RELATED"/>
    <property type="match status" value="1"/>
</dbReference>
<dbReference type="SMART" id="SM00710">
    <property type="entry name" value="PbH1"/>
    <property type="match status" value="5"/>
</dbReference>
<dbReference type="InterPro" id="IPR012334">
    <property type="entry name" value="Pectin_lyas_fold"/>
</dbReference>
<sequence>MKYTSLLNNRIRFLTISIFLGLFGLLGSINCYARDINILTMGAISDSLTLNTPIIQSAIDQLYLEGGGTVVVPAGKFSTGPIHLKDNVGLHLETGAILYGSTNPEVYDKRGKWRAWALVNARGQKNISITGNGTINGLGDSEVWKRGDNAGGRPNIIYFFECRNVLVDGITLTNAACAVSDFQSCNYVRINGVKIYSYGNHNNDGIDIDSRNVVVSNCIIESEDDALCFKSNRQDLPCENVTVTNCILASNCNGIKFGTTSRKGFKNISVTNCIIKRPAEDNFRHWNKNIEGVDSDKTVISGLALEVVDGGIMDQILISDIVMDGVQTPIFIKLGDRKRQNGIPGQLKNIQINNIIARNASLISSSITGYPGNNIQNVKISNVDIIYKGGGTEKQYHRVVPENEKDYPENRMFGHSLPAYGFFIRHVENITLKSIQIRTLAEDVRPAFFLDNVSGGGFSDIQLLNKDKSVAGFAMKDCEGILVKNSLYNSQSDSFVKQVGGKLKWISILNNVLFQAKSIFPESHPISKSIVEQGNIFLRE</sequence>
<evidence type="ECO:0000256" key="4">
    <source>
        <dbReference type="RuleBase" id="RU361169"/>
    </source>
</evidence>
<proteinExistence type="inferred from homology"/>
<dbReference type="Gene3D" id="2.160.20.10">
    <property type="entry name" value="Single-stranded right-handed beta-helix, Pectin lyase-like"/>
    <property type="match status" value="1"/>
</dbReference>
<dbReference type="GO" id="GO:0016787">
    <property type="term" value="F:hydrolase activity"/>
    <property type="evidence" value="ECO:0007669"/>
    <property type="project" value="UniProtKB-KW"/>
</dbReference>